<dbReference type="InterPro" id="IPR011009">
    <property type="entry name" value="Kinase-like_dom_sf"/>
</dbReference>
<dbReference type="Pfam" id="PF01657">
    <property type="entry name" value="Stress-antifung"/>
    <property type="match status" value="2"/>
</dbReference>
<dbReference type="InterPro" id="IPR002902">
    <property type="entry name" value="GNK2"/>
</dbReference>
<evidence type="ECO:0000256" key="16">
    <source>
        <dbReference type="ARBA" id="ARBA00023180"/>
    </source>
</evidence>
<dbReference type="Pfam" id="PF00069">
    <property type="entry name" value="Pkinase"/>
    <property type="match status" value="1"/>
</dbReference>
<evidence type="ECO:0000256" key="17">
    <source>
        <dbReference type="PROSITE-ProRule" id="PRU10141"/>
    </source>
</evidence>
<dbReference type="FunFam" id="1.10.510.10:FF:000240">
    <property type="entry name" value="Lectin-domain containing receptor kinase A4.3"/>
    <property type="match status" value="1"/>
</dbReference>
<name>A0AAD8VUX5_LOLMU</name>
<evidence type="ECO:0000256" key="7">
    <source>
        <dbReference type="ARBA" id="ARBA00022692"/>
    </source>
</evidence>
<keyword evidence="4" id="KW-1003">Cell membrane</keyword>
<keyword evidence="14 19" id="KW-0472">Membrane</keyword>
<evidence type="ECO:0000256" key="11">
    <source>
        <dbReference type="ARBA" id="ARBA00022777"/>
    </source>
</evidence>
<dbReference type="SMART" id="SM00220">
    <property type="entry name" value="S_TKc"/>
    <property type="match status" value="1"/>
</dbReference>
<comment type="caution">
    <text evidence="22">The sequence shown here is derived from an EMBL/GenBank/DDBJ whole genome shotgun (WGS) entry which is preliminary data.</text>
</comment>
<evidence type="ECO:0000256" key="10">
    <source>
        <dbReference type="ARBA" id="ARBA00022741"/>
    </source>
</evidence>
<keyword evidence="7 19" id="KW-0812">Transmembrane</keyword>
<evidence type="ECO:0000256" key="12">
    <source>
        <dbReference type="ARBA" id="ARBA00022840"/>
    </source>
</evidence>
<evidence type="ECO:0000256" key="14">
    <source>
        <dbReference type="ARBA" id="ARBA00023136"/>
    </source>
</evidence>
<evidence type="ECO:0000256" key="1">
    <source>
        <dbReference type="ARBA" id="ARBA00004251"/>
    </source>
</evidence>
<keyword evidence="8" id="KW-0732">Signal</keyword>
<keyword evidence="11" id="KW-0418">Kinase</keyword>
<comment type="subcellular location">
    <subcellularLocation>
        <location evidence="1">Cell membrane</location>
        <topology evidence="1">Single-pass type I membrane protein</topology>
    </subcellularLocation>
</comment>
<dbReference type="InterPro" id="IPR052059">
    <property type="entry name" value="CR_Ser/Thr_kinase"/>
</dbReference>
<dbReference type="GO" id="GO:0002229">
    <property type="term" value="P:defense response to oomycetes"/>
    <property type="evidence" value="ECO:0007669"/>
    <property type="project" value="UniProtKB-ARBA"/>
</dbReference>
<evidence type="ECO:0000256" key="13">
    <source>
        <dbReference type="ARBA" id="ARBA00022989"/>
    </source>
</evidence>
<feature type="region of interest" description="Disordered" evidence="18">
    <location>
        <begin position="563"/>
        <end position="607"/>
    </location>
</feature>
<feature type="domain" description="Gnk2-homologous" evidence="21">
    <location>
        <begin position="58"/>
        <end position="157"/>
    </location>
</feature>
<dbReference type="PROSITE" id="PS00108">
    <property type="entry name" value="PROTEIN_KINASE_ST"/>
    <property type="match status" value="1"/>
</dbReference>
<dbReference type="InterPro" id="IPR038408">
    <property type="entry name" value="GNK2_sf"/>
</dbReference>
<accession>A0AAD8VUX5</accession>
<evidence type="ECO:0000256" key="5">
    <source>
        <dbReference type="ARBA" id="ARBA00022527"/>
    </source>
</evidence>
<evidence type="ECO:0000256" key="4">
    <source>
        <dbReference type="ARBA" id="ARBA00022475"/>
    </source>
</evidence>
<keyword evidence="10 17" id="KW-0547">Nucleotide-binding</keyword>
<dbReference type="InterPro" id="IPR017441">
    <property type="entry name" value="Protein_kinase_ATP_BS"/>
</dbReference>
<dbReference type="AlphaFoldDB" id="A0AAD8VUX5"/>
<comment type="similarity">
    <text evidence="2">In the N-terminal section; belongs to the leguminous lectin family.</text>
</comment>
<evidence type="ECO:0000256" key="15">
    <source>
        <dbReference type="ARBA" id="ARBA00023170"/>
    </source>
</evidence>
<keyword evidence="9" id="KW-0677">Repeat</keyword>
<keyword evidence="15" id="KW-0675">Receptor</keyword>
<evidence type="ECO:0000256" key="18">
    <source>
        <dbReference type="SAM" id="MobiDB-lite"/>
    </source>
</evidence>
<keyword evidence="16" id="KW-0325">Glycoprotein</keyword>
<reference evidence="22" key="1">
    <citation type="submission" date="2023-07" db="EMBL/GenBank/DDBJ databases">
        <title>A chromosome-level genome assembly of Lolium multiflorum.</title>
        <authorList>
            <person name="Chen Y."/>
            <person name="Copetti D."/>
            <person name="Kolliker R."/>
            <person name="Studer B."/>
        </authorList>
    </citation>
    <scope>NUCLEOTIDE SEQUENCE</scope>
    <source>
        <strain evidence="22">02402/16</strain>
        <tissue evidence="22">Leaf</tissue>
    </source>
</reference>
<comment type="similarity">
    <text evidence="3">In the C-terminal section; belongs to the protein kinase superfamily. Ser/Thr protein kinase family.</text>
</comment>
<evidence type="ECO:0000259" key="21">
    <source>
        <dbReference type="PROSITE" id="PS51473"/>
    </source>
</evidence>
<dbReference type="PROSITE" id="PS50011">
    <property type="entry name" value="PROTEIN_KINASE_DOM"/>
    <property type="match status" value="1"/>
</dbReference>
<evidence type="ECO:0000256" key="2">
    <source>
        <dbReference type="ARBA" id="ARBA00008536"/>
    </source>
</evidence>
<dbReference type="Gene3D" id="1.10.510.10">
    <property type="entry name" value="Transferase(Phosphotransferase) domain 1"/>
    <property type="match status" value="1"/>
</dbReference>
<keyword evidence="13 19" id="KW-1133">Transmembrane helix</keyword>
<dbReference type="CDD" id="cd23509">
    <property type="entry name" value="Gnk2-like"/>
    <property type="match status" value="2"/>
</dbReference>
<dbReference type="InterPro" id="IPR000719">
    <property type="entry name" value="Prot_kinase_dom"/>
</dbReference>
<evidence type="ECO:0000256" key="19">
    <source>
        <dbReference type="SAM" id="Phobius"/>
    </source>
</evidence>
<dbReference type="GO" id="GO:0005524">
    <property type="term" value="F:ATP binding"/>
    <property type="evidence" value="ECO:0007669"/>
    <property type="project" value="UniProtKB-UniRule"/>
</dbReference>
<dbReference type="PROSITE" id="PS00107">
    <property type="entry name" value="PROTEIN_KINASE_ATP"/>
    <property type="match status" value="1"/>
</dbReference>
<dbReference type="Gene3D" id="3.30.200.20">
    <property type="entry name" value="Phosphorylase Kinase, domain 1"/>
    <property type="match status" value="1"/>
</dbReference>
<sequence>MCPADYSRADCGDCLAGAASSVDGLQSRCPGSTTVLAMFERCLIRYSNVNFFGTPEKGIVYSFSSQALTTSTPGLYGPLVAQSLKDRSAEAMVSPHRFSASAGDPYTFVQCTWDLPADKCRECLDDLSDDASNVHAVKMEGQRKSFSCTVRYSNTSFMVMPFTVPSSGPPPQSVGQTGTFAPSSSASGSRAIAVVGAVVAVVVVACLVALLLYVLRRRRRQRKLPNTEDIQQVQVNSASDSQQVPANAVSGNIGHDGKFTYQQLADATRNFSDEEKLGEGSFGAVHRGRLAMVGGEKIVAVKTIMNTTSQRVRKDFYNEIEVMRPVGHRNIISLLGSCDEGENLLLVYELMENGDLEEKLYPEDTTIDAQVYRATDPGTPFLLDWHSRRNILMGVASGLVYLHSECRQCVLHRDIKPSNIMLDKKLNAKLCDFGLVTQVRHTKTSRLTNTVCGTLVYMDPEYLGTGMLCEQSDVYSFGIVLLEVVCGERPRLTGNKNSLVEKVRSCHQRNAILEAADRRLLGKFDDKIEQVLRLGLFCVHADPKQRLPIIDVKEYLRKMNVPLHSPSSSDDNGNSTEYRSCLRNLPSTSSQLDDDIGTSSLLPERRV</sequence>
<dbReference type="PANTHER" id="PTHR47973">
    <property type="entry name" value="CYSTEINE-RICH RECEPTOR-LIKE PROTEIN KINASE 3"/>
    <property type="match status" value="1"/>
</dbReference>
<dbReference type="Gene3D" id="3.30.430.20">
    <property type="entry name" value="Gnk2 domain, C-X8-C-X2-C motif"/>
    <property type="match status" value="2"/>
</dbReference>
<dbReference type="PROSITE" id="PS51473">
    <property type="entry name" value="GNK2"/>
    <property type="match status" value="2"/>
</dbReference>
<organism evidence="22 23">
    <name type="scientific">Lolium multiflorum</name>
    <name type="common">Italian ryegrass</name>
    <name type="synonym">Lolium perenne subsp. multiflorum</name>
    <dbReference type="NCBI Taxonomy" id="4521"/>
    <lineage>
        <taxon>Eukaryota</taxon>
        <taxon>Viridiplantae</taxon>
        <taxon>Streptophyta</taxon>
        <taxon>Embryophyta</taxon>
        <taxon>Tracheophyta</taxon>
        <taxon>Spermatophyta</taxon>
        <taxon>Magnoliopsida</taxon>
        <taxon>Liliopsida</taxon>
        <taxon>Poales</taxon>
        <taxon>Poaceae</taxon>
        <taxon>BOP clade</taxon>
        <taxon>Pooideae</taxon>
        <taxon>Poodae</taxon>
        <taxon>Poeae</taxon>
        <taxon>Poeae Chloroplast Group 2 (Poeae type)</taxon>
        <taxon>Loliodinae</taxon>
        <taxon>Loliinae</taxon>
        <taxon>Lolium</taxon>
    </lineage>
</organism>
<evidence type="ECO:0000256" key="8">
    <source>
        <dbReference type="ARBA" id="ARBA00022729"/>
    </source>
</evidence>
<feature type="compositionally biased region" description="Polar residues" evidence="18">
    <location>
        <begin position="565"/>
        <end position="578"/>
    </location>
</feature>
<evidence type="ECO:0000256" key="6">
    <source>
        <dbReference type="ARBA" id="ARBA00022679"/>
    </source>
</evidence>
<evidence type="ECO:0000313" key="23">
    <source>
        <dbReference type="Proteomes" id="UP001231189"/>
    </source>
</evidence>
<keyword evidence="5" id="KW-0723">Serine/threonine-protein kinase</keyword>
<keyword evidence="23" id="KW-1185">Reference proteome</keyword>
<dbReference type="EMBL" id="JAUUTY010000006">
    <property type="protein sequence ID" value="KAK1620239.1"/>
    <property type="molecule type" value="Genomic_DNA"/>
</dbReference>
<feature type="compositionally biased region" description="Polar residues" evidence="18">
    <location>
        <begin position="585"/>
        <end position="601"/>
    </location>
</feature>
<protein>
    <submittedName>
        <fullName evidence="22">Uncharacterized protein</fullName>
    </submittedName>
</protein>
<keyword evidence="6" id="KW-0808">Transferase</keyword>
<feature type="domain" description="Gnk2-homologous" evidence="21">
    <location>
        <begin position="1"/>
        <end position="51"/>
    </location>
</feature>
<evidence type="ECO:0000256" key="9">
    <source>
        <dbReference type="ARBA" id="ARBA00022737"/>
    </source>
</evidence>
<dbReference type="GO" id="GO:0004674">
    <property type="term" value="F:protein serine/threonine kinase activity"/>
    <property type="evidence" value="ECO:0007669"/>
    <property type="project" value="UniProtKB-KW"/>
</dbReference>
<evidence type="ECO:0000259" key="20">
    <source>
        <dbReference type="PROSITE" id="PS50011"/>
    </source>
</evidence>
<evidence type="ECO:0000313" key="22">
    <source>
        <dbReference type="EMBL" id="KAK1620239.1"/>
    </source>
</evidence>
<evidence type="ECO:0000256" key="3">
    <source>
        <dbReference type="ARBA" id="ARBA00010217"/>
    </source>
</evidence>
<dbReference type="Proteomes" id="UP001231189">
    <property type="component" value="Unassembled WGS sequence"/>
</dbReference>
<proteinExistence type="inferred from homology"/>
<dbReference type="SUPFAM" id="SSF56112">
    <property type="entry name" value="Protein kinase-like (PK-like)"/>
    <property type="match status" value="1"/>
</dbReference>
<feature type="binding site" evidence="17">
    <location>
        <position position="302"/>
    </location>
    <ligand>
        <name>ATP</name>
        <dbReference type="ChEBI" id="CHEBI:30616"/>
    </ligand>
</feature>
<dbReference type="GO" id="GO:0005886">
    <property type="term" value="C:plasma membrane"/>
    <property type="evidence" value="ECO:0007669"/>
    <property type="project" value="UniProtKB-SubCell"/>
</dbReference>
<feature type="domain" description="Protein kinase" evidence="20">
    <location>
        <begin position="271"/>
        <end position="556"/>
    </location>
</feature>
<dbReference type="InterPro" id="IPR008271">
    <property type="entry name" value="Ser/Thr_kinase_AS"/>
</dbReference>
<gene>
    <name evidence="22" type="ORF">QYE76_025756</name>
</gene>
<feature type="transmembrane region" description="Helical" evidence="19">
    <location>
        <begin position="191"/>
        <end position="215"/>
    </location>
</feature>
<keyword evidence="12 17" id="KW-0067">ATP-binding</keyword>